<protein>
    <submittedName>
        <fullName evidence="1">Uncharacterized protein</fullName>
    </submittedName>
</protein>
<dbReference type="AlphaFoldDB" id="A0A1V1P9N4"/>
<comment type="caution">
    <text evidence="1">The sequence shown here is derived from an EMBL/GenBank/DDBJ whole genome shotgun (WGS) entry which is preliminary data.</text>
</comment>
<organism evidence="1 2">
    <name type="scientific">Candidatus Magnetoglobus multicellularis str. Araruama</name>
    <dbReference type="NCBI Taxonomy" id="890399"/>
    <lineage>
        <taxon>Bacteria</taxon>
        <taxon>Pseudomonadati</taxon>
        <taxon>Thermodesulfobacteriota</taxon>
        <taxon>Desulfobacteria</taxon>
        <taxon>Desulfobacterales</taxon>
        <taxon>Desulfobacteraceae</taxon>
        <taxon>Candidatus Magnetoglobus</taxon>
    </lineage>
</organism>
<accession>A0A1V1P9N4</accession>
<dbReference type="EMBL" id="ATBP01000263">
    <property type="protein sequence ID" value="ETR71484.1"/>
    <property type="molecule type" value="Genomic_DNA"/>
</dbReference>
<evidence type="ECO:0000313" key="2">
    <source>
        <dbReference type="Proteomes" id="UP000189670"/>
    </source>
</evidence>
<evidence type="ECO:0000313" key="1">
    <source>
        <dbReference type="EMBL" id="ETR71484.1"/>
    </source>
</evidence>
<name>A0A1V1P9N4_9BACT</name>
<dbReference type="Proteomes" id="UP000189670">
    <property type="component" value="Unassembled WGS sequence"/>
</dbReference>
<sequence>MPYDQYARQLSSQEYGAVIQEKFLHLETKMKRRELFRSVPRSPKSKDGERNYSCLNYNKCLTEAAIHNLTFDCSNCEDMIQQSFNDLLKQERVQDKEITPIVPKSDS</sequence>
<reference evidence="2" key="1">
    <citation type="submission" date="2012-11" db="EMBL/GenBank/DDBJ databases">
        <authorList>
            <person name="Lucero-Rivera Y.E."/>
            <person name="Tovar-Ramirez D."/>
        </authorList>
    </citation>
    <scope>NUCLEOTIDE SEQUENCE [LARGE SCALE GENOMIC DNA]</scope>
    <source>
        <strain evidence="2">Araruama</strain>
    </source>
</reference>
<gene>
    <name evidence="1" type="ORF">OMM_08092</name>
</gene>
<proteinExistence type="predicted"/>